<dbReference type="SUPFAM" id="SSF46565">
    <property type="entry name" value="Chaperone J-domain"/>
    <property type="match status" value="1"/>
</dbReference>
<accession>A0ABR3YLN9</accession>
<keyword evidence="2" id="KW-0143">Chaperone</keyword>
<protein>
    <submittedName>
        <fullName evidence="5">Molecular chaperone</fullName>
    </submittedName>
</protein>
<dbReference type="InterPro" id="IPR009073">
    <property type="entry name" value="HscB_oligo_C"/>
</dbReference>
<organism evidence="5 6">
    <name type="scientific">Ceratocystis pirilliformis</name>
    <dbReference type="NCBI Taxonomy" id="259994"/>
    <lineage>
        <taxon>Eukaryota</taxon>
        <taxon>Fungi</taxon>
        <taxon>Dikarya</taxon>
        <taxon>Ascomycota</taxon>
        <taxon>Pezizomycotina</taxon>
        <taxon>Sordariomycetes</taxon>
        <taxon>Hypocreomycetidae</taxon>
        <taxon>Microascales</taxon>
        <taxon>Ceratocystidaceae</taxon>
        <taxon>Ceratocystis</taxon>
    </lineage>
</organism>
<name>A0ABR3YLN9_9PEZI</name>
<evidence type="ECO:0000256" key="1">
    <source>
        <dbReference type="ARBA" id="ARBA00010476"/>
    </source>
</evidence>
<gene>
    <name evidence="5" type="primary">JAC1</name>
    <name evidence="5" type="ORF">Cpir12675_005882</name>
</gene>
<dbReference type="NCBIfam" id="TIGR00714">
    <property type="entry name" value="hscB"/>
    <property type="match status" value="1"/>
</dbReference>
<feature type="region of interest" description="Disordered" evidence="3">
    <location>
        <begin position="56"/>
        <end position="88"/>
    </location>
</feature>
<dbReference type="Proteomes" id="UP001583280">
    <property type="component" value="Unassembled WGS sequence"/>
</dbReference>
<dbReference type="PANTHER" id="PTHR14021">
    <property type="entry name" value="IRON-SULFUR CLUSTER CO-CHAPERONE PROTEIN HSCB"/>
    <property type="match status" value="1"/>
</dbReference>
<comment type="similarity">
    <text evidence="1">Belongs to the HscB family.</text>
</comment>
<evidence type="ECO:0000256" key="2">
    <source>
        <dbReference type="ARBA" id="ARBA00023186"/>
    </source>
</evidence>
<evidence type="ECO:0000313" key="6">
    <source>
        <dbReference type="Proteomes" id="UP001583280"/>
    </source>
</evidence>
<proteinExistence type="inferred from homology"/>
<reference evidence="5 6" key="1">
    <citation type="journal article" date="2024" name="IMA Fungus">
        <title>IMA Genome - F19 : A genome assembly and annotation guide to empower mycologists, including annotated draft genome sequences of Ceratocystis pirilliformis, Diaporthe australafricana, Fusarium ophioides, Paecilomyces lecythidis, and Sporothrix stenoceras.</title>
        <authorList>
            <person name="Aylward J."/>
            <person name="Wilson A.M."/>
            <person name="Visagie C.M."/>
            <person name="Spraker J."/>
            <person name="Barnes I."/>
            <person name="Buitendag C."/>
            <person name="Ceriani C."/>
            <person name="Del Mar Angel L."/>
            <person name="du Plessis D."/>
            <person name="Fuchs T."/>
            <person name="Gasser K."/>
            <person name="Kramer D."/>
            <person name="Li W."/>
            <person name="Munsamy K."/>
            <person name="Piso A."/>
            <person name="Price J.L."/>
            <person name="Sonnekus B."/>
            <person name="Thomas C."/>
            <person name="van der Nest A."/>
            <person name="van Dijk A."/>
            <person name="van Heerden A."/>
            <person name="van Vuuren N."/>
            <person name="Yilmaz N."/>
            <person name="Duong T.A."/>
            <person name="van der Merwe N.A."/>
            <person name="Wingfield M.J."/>
            <person name="Wingfield B.D."/>
        </authorList>
    </citation>
    <scope>NUCLEOTIDE SEQUENCE [LARGE SCALE GENOMIC DNA]</scope>
    <source>
        <strain evidence="5 6">CMW 12675</strain>
    </source>
</reference>
<dbReference type="InterPro" id="IPR036386">
    <property type="entry name" value="HscB_C_sf"/>
</dbReference>
<sequence>MNSFYSAGRLQAARACARSSRLPSPDIACPRAVQLPNMACRLLHHIPGYCRPADSNLKGPHSSSPPSPSTKTKAENTASPATGSAPRTHYDIFPETLRQGPPPHGHFPIDVRALRREFLRLQAQAHPDLHPAKDKVRAQSMSALINTAFKTLSNPLLRAQYLLGLQGINPGEDEQARVDDPALLMTVMEAHEQIQEAKMEADLMSLNEENEERIKVSEDILEKAFKEDAIQAAVEESVRLRYWVNIRDSIHNWEPGKPGTVQH</sequence>
<dbReference type="Gene3D" id="1.10.287.110">
    <property type="entry name" value="DnaJ domain"/>
    <property type="match status" value="1"/>
</dbReference>
<dbReference type="SUPFAM" id="SSF47144">
    <property type="entry name" value="HSC20 (HSCB), C-terminal oligomerisation domain"/>
    <property type="match status" value="1"/>
</dbReference>
<dbReference type="Gene3D" id="1.20.1280.20">
    <property type="entry name" value="HscB, C-terminal domain"/>
    <property type="match status" value="1"/>
</dbReference>
<evidence type="ECO:0000256" key="3">
    <source>
        <dbReference type="SAM" id="MobiDB-lite"/>
    </source>
</evidence>
<evidence type="ECO:0000259" key="4">
    <source>
        <dbReference type="Pfam" id="PF07743"/>
    </source>
</evidence>
<keyword evidence="6" id="KW-1185">Reference proteome</keyword>
<dbReference type="InterPro" id="IPR036869">
    <property type="entry name" value="J_dom_sf"/>
</dbReference>
<feature type="domain" description="Co-chaperone HscB C-terminal oligomerisation" evidence="4">
    <location>
        <begin position="180"/>
        <end position="251"/>
    </location>
</feature>
<comment type="caution">
    <text evidence="5">The sequence shown here is derived from an EMBL/GenBank/DDBJ whole genome shotgun (WGS) entry which is preliminary data.</text>
</comment>
<dbReference type="PANTHER" id="PTHR14021:SF15">
    <property type="entry name" value="IRON-SULFUR CLUSTER CO-CHAPERONE PROTEIN HSCB"/>
    <property type="match status" value="1"/>
</dbReference>
<dbReference type="Pfam" id="PF07743">
    <property type="entry name" value="HSCB_C"/>
    <property type="match status" value="1"/>
</dbReference>
<dbReference type="InterPro" id="IPR004640">
    <property type="entry name" value="HscB"/>
</dbReference>
<evidence type="ECO:0000313" key="5">
    <source>
        <dbReference type="EMBL" id="KAL1889216.1"/>
    </source>
</evidence>
<dbReference type="EMBL" id="JAWDJO010000226">
    <property type="protein sequence ID" value="KAL1889216.1"/>
    <property type="molecule type" value="Genomic_DNA"/>
</dbReference>